<reference evidence="1 2" key="1">
    <citation type="journal article" date="2005" name="Nat. Biotechnol.">
        <title>Complete genome sequence of the acetic acid bacterium Gluconobacter oxydans.</title>
        <authorList>
            <person name="Prust C."/>
            <person name="Hoffmeister M."/>
            <person name="Liesegang H."/>
            <person name="Wiezer A."/>
            <person name="Fricke W.F."/>
            <person name="Ehrenreich A."/>
            <person name="Gottschalk G."/>
            <person name="Deppenmeier U."/>
        </authorList>
    </citation>
    <scope>NUCLEOTIDE SEQUENCE [LARGE SCALE GENOMIC DNA]</scope>
    <source>
        <strain evidence="1 2">621H</strain>
    </source>
</reference>
<dbReference type="AlphaFoldDB" id="Q5FSN2"/>
<keyword evidence="2" id="KW-1185">Reference proteome</keyword>
<dbReference type="HOGENOM" id="CLU_143953_0_0_5"/>
<accession>Q5FSN2</accession>
<evidence type="ECO:0000313" key="1">
    <source>
        <dbReference type="EMBL" id="AAW60614.1"/>
    </source>
</evidence>
<organism evidence="1 2">
    <name type="scientific">Gluconobacter oxydans (strain 621H)</name>
    <name type="common">Gluconobacter suboxydans</name>
    <dbReference type="NCBI Taxonomy" id="290633"/>
    <lineage>
        <taxon>Bacteria</taxon>
        <taxon>Pseudomonadati</taxon>
        <taxon>Pseudomonadota</taxon>
        <taxon>Alphaproteobacteria</taxon>
        <taxon>Acetobacterales</taxon>
        <taxon>Acetobacteraceae</taxon>
        <taxon>Gluconobacter</taxon>
    </lineage>
</organism>
<sequence>MVYDRSGPSPFLQHARRHAGITGPEHFGEGFIEKSMVFLLPERLKKFRRNLWHVRRNPGDDAVYMPLFRVNCILPSEPAPAGLQGPFDVYPFYTRTTKTRSRELDYYVLFIFRDRMSWMRCKALLEKS</sequence>
<dbReference type="KEGG" id="gox:GOX0840"/>
<name>Q5FSN2_GLUOX</name>
<dbReference type="Proteomes" id="UP000006375">
    <property type="component" value="Chromosome"/>
</dbReference>
<dbReference type="STRING" id="290633.GOX0840"/>
<proteinExistence type="predicted"/>
<protein>
    <submittedName>
        <fullName evidence="1">Uncharacterized protein</fullName>
    </submittedName>
</protein>
<evidence type="ECO:0000313" key="2">
    <source>
        <dbReference type="Proteomes" id="UP000006375"/>
    </source>
</evidence>
<gene>
    <name evidence="1" type="ordered locus">GOX0840</name>
</gene>
<dbReference type="EMBL" id="CP000009">
    <property type="protein sequence ID" value="AAW60614.1"/>
    <property type="molecule type" value="Genomic_DNA"/>
</dbReference>